<evidence type="ECO:0000313" key="2">
    <source>
        <dbReference type="EnsemblPlants" id="Ma04_p21300.1"/>
    </source>
</evidence>
<proteinExistence type="predicted"/>
<dbReference type="AlphaFoldDB" id="A0A804IS82"/>
<evidence type="ECO:0000313" key="1">
    <source>
        <dbReference type="EMBL" id="CAG1842938.1"/>
    </source>
</evidence>
<accession>A0A804IS82</accession>
<reference evidence="2" key="2">
    <citation type="submission" date="2021-05" db="UniProtKB">
        <authorList>
            <consortium name="EnsemblPlants"/>
        </authorList>
    </citation>
    <scope>IDENTIFICATION</scope>
    <source>
        <strain evidence="2">subsp. malaccensis</strain>
    </source>
</reference>
<organism evidence="2 3">
    <name type="scientific">Musa acuminata subsp. malaccensis</name>
    <name type="common">Wild banana</name>
    <name type="synonym">Musa malaccensis</name>
    <dbReference type="NCBI Taxonomy" id="214687"/>
    <lineage>
        <taxon>Eukaryota</taxon>
        <taxon>Viridiplantae</taxon>
        <taxon>Streptophyta</taxon>
        <taxon>Embryophyta</taxon>
        <taxon>Tracheophyta</taxon>
        <taxon>Spermatophyta</taxon>
        <taxon>Magnoliopsida</taxon>
        <taxon>Liliopsida</taxon>
        <taxon>Zingiberales</taxon>
        <taxon>Musaceae</taxon>
        <taxon>Musa</taxon>
    </lineage>
</organism>
<protein>
    <submittedName>
        <fullName evidence="1">(wild Malaysian banana) hypothetical protein</fullName>
    </submittedName>
</protein>
<reference evidence="1" key="1">
    <citation type="submission" date="2021-03" db="EMBL/GenBank/DDBJ databases">
        <authorList>
            <consortium name="Genoscope - CEA"/>
            <person name="William W."/>
        </authorList>
    </citation>
    <scope>NUCLEOTIDE SEQUENCE</scope>
    <source>
        <strain evidence="1">Doubled-haploid Pahang</strain>
    </source>
</reference>
<dbReference type="Gramene" id="Ma04_t21300.1">
    <property type="protein sequence ID" value="Ma04_p21300.1"/>
    <property type="gene ID" value="Ma04_g21300"/>
</dbReference>
<name>A0A804IS82_MUSAM</name>
<sequence length="164" mass="18324">MSSLMQARTSSHGWKQLGCLRRGRFCYDIGGWTAASPPGADLRLFSGAQHLHHPGAHPAVVGGREHDCGLPTPQQLPLLCLCYVTCTIHNKNIDYFVTADPQQHQVQCLHQPLSWATHFLMFHHKASCTLLHRERHGLEGEFTEAKSSMDMKMSCFCQCAISLI</sequence>
<keyword evidence="3" id="KW-1185">Reference proteome</keyword>
<dbReference type="Proteomes" id="UP000012960">
    <property type="component" value="Unplaced"/>
</dbReference>
<dbReference type="EnsemblPlants" id="Ma04_t21300.1">
    <property type="protein sequence ID" value="Ma04_p21300.1"/>
    <property type="gene ID" value="Ma04_g21300"/>
</dbReference>
<gene>
    <name evidence="1" type="ORF">GSMUA_127330.1</name>
</gene>
<evidence type="ECO:0000313" key="3">
    <source>
        <dbReference type="Proteomes" id="UP000012960"/>
    </source>
</evidence>
<dbReference type="EMBL" id="HG996469">
    <property type="protein sequence ID" value="CAG1842938.1"/>
    <property type="molecule type" value="Genomic_DNA"/>
</dbReference>
<dbReference type="InParanoid" id="A0A804IS82"/>